<accession>A0A4U8Z2B8</accession>
<sequence>MPLYAYKCQDCDADFELLVRTSDVPACPSCAGEKLQQQVARICVDIKYPAVAKSWRKAAAREGDLSNFSKQELQTKKA</sequence>
<evidence type="ECO:0000313" key="2">
    <source>
        <dbReference type="EMBL" id="VFU09465.1"/>
    </source>
</evidence>
<protein>
    <submittedName>
        <fullName evidence="2">FmdB family transcriptional regulator</fullName>
    </submittedName>
</protein>
<dbReference type="KEGG" id="mtun:MTUNDRAET4_2578"/>
<dbReference type="AlphaFoldDB" id="A0A4U8Z2B8"/>
<dbReference type="Proteomes" id="UP000294360">
    <property type="component" value="Chromosome"/>
</dbReference>
<evidence type="ECO:0000259" key="1">
    <source>
        <dbReference type="SMART" id="SM00834"/>
    </source>
</evidence>
<dbReference type="InterPro" id="IPR013429">
    <property type="entry name" value="Regulatory_FmdB_Zinc_ribbon"/>
</dbReference>
<dbReference type="RefSeq" id="WP_134489847.1">
    <property type="nucleotide sequence ID" value="NZ_CP139089.1"/>
</dbReference>
<dbReference type="SMART" id="SM00834">
    <property type="entry name" value="CxxC_CXXC_SSSS"/>
    <property type="match status" value="1"/>
</dbReference>
<feature type="domain" description="Putative regulatory protein FmdB zinc ribbon" evidence="1">
    <location>
        <begin position="1"/>
        <end position="40"/>
    </location>
</feature>
<dbReference type="NCBIfam" id="TIGR02605">
    <property type="entry name" value="CxxC_CxxC_SSSS"/>
    <property type="match status" value="1"/>
</dbReference>
<dbReference type="Pfam" id="PF09723">
    <property type="entry name" value="Zn_ribbon_8"/>
    <property type="match status" value="1"/>
</dbReference>
<name>A0A4U8Z2B8_METTU</name>
<proteinExistence type="predicted"/>
<gene>
    <name evidence="2" type="ORF">MTUNDRAET4_2578</name>
</gene>
<evidence type="ECO:0000313" key="3">
    <source>
        <dbReference type="Proteomes" id="UP000294360"/>
    </source>
</evidence>
<dbReference type="EMBL" id="LR536450">
    <property type="protein sequence ID" value="VFU09465.1"/>
    <property type="molecule type" value="Genomic_DNA"/>
</dbReference>
<reference evidence="2 3" key="1">
    <citation type="submission" date="2019-03" db="EMBL/GenBank/DDBJ databases">
        <authorList>
            <person name="Kox A.R. M."/>
        </authorList>
    </citation>
    <scope>NUCLEOTIDE SEQUENCE [LARGE SCALE GENOMIC DNA]</scope>
    <source>
        <strain evidence="2">MTUNDRAET4 annotated genome</strain>
    </source>
</reference>
<organism evidence="2 3">
    <name type="scientific">Methylocella tundrae</name>
    <dbReference type="NCBI Taxonomy" id="227605"/>
    <lineage>
        <taxon>Bacteria</taxon>
        <taxon>Pseudomonadati</taxon>
        <taxon>Pseudomonadota</taxon>
        <taxon>Alphaproteobacteria</taxon>
        <taxon>Hyphomicrobiales</taxon>
        <taxon>Beijerinckiaceae</taxon>
        <taxon>Methylocella</taxon>
    </lineage>
</organism>
<dbReference type="OrthoDB" id="9813321at2"/>